<evidence type="ECO:0000259" key="4">
    <source>
        <dbReference type="Pfam" id="PF09745"/>
    </source>
</evidence>
<dbReference type="EMBL" id="JAFFHA010000009">
    <property type="protein sequence ID" value="KAK4650603.1"/>
    <property type="molecule type" value="Genomic_DNA"/>
</dbReference>
<feature type="compositionally biased region" description="Low complexity" evidence="3">
    <location>
        <begin position="53"/>
        <end position="67"/>
    </location>
</feature>
<dbReference type="GeneID" id="87913644"/>
<keyword evidence="6" id="KW-1185">Reference proteome</keyword>
<dbReference type="InterPro" id="IPR018612">
    <property type="entry name" value="NSRP1_N"/>
</dbReference>
<dbReference type="RefSeq" id="XP_062739578.1">
    <property type="nucleotide sequence ID" value="XM_062893737.1"/>
</dbReference>
<feature type="region of interest" description="Disordered" evidence="3">
    <location>
        <begin position="202"/>
        <end position="274"/>
    </location>
</feature>
<feature type="region of interest" description="Disordered" evidence="3">
    <location>
        <begin position="296"/>
        <end position="458"/>
    </location>
</feature>
<feature type="compositionally biased region" description="Basic and acidic residues" evidence="3">
    <location>
        <begin position="357"/>
        <end position="373"/>
    </location>
</feature>
<feature type="compositionally biased region" description="Basic and acidic residues" evidence="3">
    <location>
        <begin position="300"/>
        <end position="324"/>
    </location>
</feature>
<dbReference type="Pfam" id="PF09745">
    <property type="entry name" value="NSRP1_N"/>
    <property type="match status" value="1"/>
</dbReference>
<organism evidence="5 6">
    <name type="scientific">Podospora pseudocomata</name>
    <dbReference type="NCBI Taxonomy" id="2093779"/>
    <lineage>
        <taxon>Eukaryota</taxon>
        <taxon>Fungi</taxon>
        <taxon>Dikarya</taxon>
        <taxon>Ascomycota</taxon>
        <taxon>Pezizomycotina</taxon>
        <taxon>Sordariomycetes</taxon>
        <taxon>Sordariomycetidae</taxon>
        <taxon>Sordariales</taxon>
        <taxon>Podosporaceae</taxon>
        <taxon>Podospora</taxon>
    </lineage>
</organism>
<evidence type="ECO:0000256" key="2">
    <source>
        <dbReference type="ARBA" id="ARBA00023054"/>
    </source>
</evidence>
<reference evidence="5 6" key="1">
    <citation type="journal article" date="2023" name="bioRxiv">
        <title>High-quality genome assemblies of four members of thePodospora anserinaspecies complex.</title>
        <authorList>
            <person name="Ament-Velasquez S.L."/>
            <person name="Vogan A.A."/>
            <person name="Wallerman O."/>
            <person name="Hartmann F."/>
            <person name="Gautier V."/>
            <person name="Silar P."/>
            <person name="Giraud T."/>
            <person name="Johannesson H."/>
        </authorList>
    </citation>
    <scope>NUCLEOTIDE SEQUENCE [LARGE SCALE GENOMIC DNA]</scope>
    <source>
        <strain evidence="5 6">CBS 415.72m</strain>
    </source>
</reference>
<sequence length="458" mass="50905">MRTVAGEAPLQLTVDISRASSVCDNATTPPNFHFQSLFTAPQDTMSKPVISFGLKKSGPPSKKPTLPARKKPAPFGGLGDDDDDDNEAPQTSVSITEIDGFGTPSSINNDNDSDSRKRHKKSSKPPSAPPSKTPSSKTLQPTGEFTDLSSALASRKYAKEAESADPSIYDYDAVYDSFKAAKKPKSEDEAAAEKKPKYFSALQQAASQRERDRQIAEEKRLKREREAEGEEFADKEKFVTEAYKRQQEENRRLEEEEKRREEEEAKKNKGKGMTDFYKKMLEQKEQEHAAIVLAAQNAAKKPDGEAEAGPKEEEEKSATERAREINAQGGNVLINDDGEVVDKRQLLKGGLNVAPKKKAEVQQEKARQQEKVKSNGPSQGSRGVYAPGGKQAMRERQTRMLEAQLEETLKRSRQEEAEETAKIELATKSRKTEADVSSAKERYLARKRAAEEAKKKEP</sequence>
<name>A0ABR0G4H4_9PEZI</name>
<proteinExistence type="inferred from homology"/>
<comment type="caution">
    <text evidence="5">The sequence shown here is derived from an EMBL/GenBank/DDBJ whole genome shotgun (WGS) entry which is preliminary data.</text>
</comment>
<evidence type="ECO:0000313" key="6">
    <source>
        <dbReference type="Proteomes" id="UP001323405"/>
    </source>
</evidence>
<evidence type="ECO:0000256" key="1">
    <source>
        <dbReference type="ARBA" id="ARBA00010126"/>
    </source>
</evidence>
<dbReference type="InterPro" id="IPR053246">
    <property type="entry name" value="NS_splicing_regulatory_protein"/>
</dbReference>
<evidence type="ECO:0000256" key="3">
    <source>
        <dbReference type="SAM" id="MobiDB-lite"/>
    </source>
</evidence>
<dbReference type="PANTHER" id="PTHR47845">
    <property type="entry name" value="NUCLEAR SPECKLE SPLICING REGULATORY PROTEIN 1 HOMOLOG"/>
    <property type="match status" value="1"/>
</dbReference>
<feature type="domain" description="Nuclear speckle splicing regulatory protein 1 N-terminal" evidence="4">
    <location>
        <begin position="155"/>
        <end position="271"/>
    </location>
</feature>
<protein>
    <recommendedName>
        <fullName evidence="4">Nuclear speckle splicing regulatory protein 1 N-terminal domain-containing protein</fullName>
    </recommendedName>
</protein>
<feature type="region of interest" description="Disordered" evidence="3">
    <location>
        <begin position="49"/>
        <end position="147"/>
    </location>
</feature>
<dbReference type="Proteomes" id="UP001323405">
    <property type="component" value="Unassembled WGS sequence"/>
</dbReference>
<feature type="compositionally biased region" description="Basic and acidic residues" evidence="3">
    <location>
        <begin position="208"/>
        <end position="267"/>
    </location>
</feature>
<comment type="similarity">
    <text evidence="1">Belongs to the NSRP1 family.</text>
</comment>
<accession>A0ABR0G4H4</accession>
<dbReference type="PANTHER" id="PTHR47845:SF1">
    <property type="entry name" value="NUCLEAR SPECKLE SPLICING REGULATORY PROTEIN 1 HOMOLOG"/>
    <property type="match status" value="1"/>
</dbReference>
<evidence type="ECO:0000313" key="5">
    <source>
        <dbReference type="EMBL" id="KAK4650603.1"/>
    </source>
</evidence>
<gene>
    <name evidence="5" type="ORF">QC762_708940</name>
</gene>
<feature type="compositionally biased region" description="Basic and acidic residues" evidence="3">
    <location>
        <begin position="407"/>
        <end position="458"/>
    </location>
</feature>
<keyword evidence="2" id="KW-0175">Coiled coil</keyword>